<dbReference type="AlphaFoldDB" id="A0A5C5X2D4"/>
<keyword evidence="3" id="KW-0804">Transcription</keyword>
<dbReference type="PROSITE" id="PS50932">
    <property type="entry name" value="HTH_LACI_2"/>
    <property type="match status" value="1"/>
</dbReference>
<dbReference type="EMBL" id="SJPK01000013">
    <property type="protein sequence ID" value="TWT56392.1"/>
    <property type="molecule type" value="Genomic_DNA"/>
</dbReference>
<dbReference type="CDD" id="cd01392">
    <property type="entry name" value="HTH_LacI"/>
    <property type="match status" value="1"/>
</dbReference>
<evidence type="ECO:0000256" key="3">
    <source>
        <dbReference type="ARBA" id="ARBA00023163"/>
    </source>
</evidence>
<evidence type="ECO:0000313" key="6">
    <source>
        <dbReference type="Proteomes" id="UP000318053"/>
    </source>
</evidence>
<proteinExistence type="predicted"/>
<evidence type="ECO:0000313" key="5">
    <source>
        <dbReference type="EMBL" id="TWT56392.1"/>
    </source>
</evidence>
<dbReference type="GO" id="GO:0003700">
    <property type="term" value="F:DNA-binding transcription factor activity"/>
    <property type="evidence" value="ECO:0007669"/>
    <property type="project" value="TreeGrafter"/>
</dbReference>
<dbReference type="OrthoDB" id="9784962at2"/>
<dbReference type="SUPFAM" id="SSF53822">
    <property type="entry name" value="Periplasmic binding protein-like I"/>
    <property type="match status" value="1"/>
</dbReference>
<protein>
    <submittedName>
        <fullName evidence="5">HTH-type transcriptional regulator DegA</fullName>
    </submittedName>
</protein>
<sequence precursor="true">MTLTSHQPVTLHQVAEAAGVSVSTASRALNGRAKTYRISERAVENVQREAQRLGFRPSLLARSLQSQRSGLMGVVVPDVSNPFFAAIAREVTLQAETQGMSVLLADSRETTSVETKLVDELRARRVEALVVCPVGTESQHLMDADDAGIPLVVIDRCFPETSMTSVLSDNVGGARRGLQQLLNHGHTEIGCLQGLPGTLPNQQRLTTIRQTMEEAGLTFADSLLAGDNFTEQSGYESTLQLLTSHPEISALFAFSTPNAFGALRAAEELGRSVPDDLSVVTFDDSPFADFMRVPLSTVSQDVERLGRTAAEVILKQLRTGKKPRKRTHTIPVKLIPRHSIAKVQS</sequence>
<dbReference type="GO" id="GO:0000976">
    <property type="term" value="F:transcription cis-regulatory region binding"/>
    <property type="evidence" value="ECO:0007669"/>
    <property type="project" value="TreeGrafter"/>
</dbReference>
<dbReference type="Gene3D" id="1.10.260.40">
    <property type="entry name" value="lambda repressor-like DNA-binding domains"/>
    <property type="match status" value="1"/>
</dbReference>
<dbReference type="SMART" id="SM00354">
    <property type="entry name" value="HTH_LACI"/>
    <property type="match status" value="1"/>
</dbReference>
<comment type="caution">
    <text evidence="5">The sequence shown here is derived from an EMBL/GenBank/DDBJ whole genome shotgun (WGS) entry which is preliminary data.</text>
</comment>
<dbReference type="RefSeq" id="WP_146393066.1">
    <property type="nucleotide sequence ID" value="NZ_SJPK01000013.1"/>
</dbReference>
<feature type="domain" description="HTH lacI-type" evidence="4">
    <location>
        <begin position="9"/>
        <end position="66"/>
    </location>
</feature>
<evidence type="ECO:0000256" key="2">
    <source>
        <dbReference type="ARBA" id="ARBA00023125"/>
    </source>
</evidence>
<accession>A0A5C5X2D4</accession>
<name>A0A5C5X2D4_9BACT</name>
<dbReference type="PANTHER" id="PTHR30146">
    <property type="entry name" value="LACI-RELATED TRANSCRIPTIONAL REPRESSOR"/>
    <property type="match status" value="1"/>
</dbReference>
<keyword evidence="1" id="KW-0805">Transcription regulation</keyword>
<dbReference type="InterPro" id="IPR028082">
    <property type="entry name" value="Peripla_BP_I"/>
</dbReference>
<evidence type="ECO:0000259" key="4">
    <source>
        <dbReference type="PROSITE" id="PS50932"/>
    </source>
</evidence>
<reference evidence="5 6" key="1">
    <citation type="submission" date="2019-02" db="EMBL/GenBank/DDBJ databases">
        <title>Deep-cultivation of Planctomycetes and their phenomic and genomic characterization uncovers novel biology.</title>
        <authorList>
            <person name="Wiegand S."/>
            <person name="Jogler M."/>
            <person name="Boedeker C."/>
            <person name="Pinto D."/>
            <person name="Vollmers J."/>
            <person name="Rivas-Marin E."/>
            <person name="Kohn T."/>
            <person name="Peeters S.H."/>
            <person name="Heuer A."/>
            <person name="Rast P."/>
            <person name="Oberbeckmann S."/>
            <person name="Bunk B."/>
            <person name="Jeske O."/>
            <person name="Meyerdierks A."/>
            <person name="Storesund J.E."/>
            <person name="Kallscheuer N."/>
            <person name="Luecker S."/>
            <person name="Lage O.M."/>
            <person name="Pohl T."/>
            <person name="Merkel B.J."/>
            <person name="Hornburger P."/>
            <person name="Mueller R.-W."/>
            <person name="Bruemmer F."/>
            <person name="Labrenz M."/>
            <person name="Spormann A.M."/>
            <person name="Op Den Camp H."/>
            <person name="Overmann J."/>
            <person name="Amann R."/>
            <person name="Jetten M.S.M."/>
            <person name="Mascher T."/>
            <person name="Medema M.H."/>
            <person name="Devos D.P."/>
            <person name="Kaster A.-K."/>
            <person name="Ovreas L."/>
            <person name="Rohde M."/>
            <person name="Galperin M.Y."/>
            <person name="Jogler C."/>
        </authorList>
    </citation>
    <scope>NUCLEOTIDE SEQUENCE [LARGE SCALE GENOMIC DNA]</scope>
    <source>
        <strain evidence="5 6">CA85</strain>
    </source>
</reference>
<dbReference type="InterPro" id="IPR000843">
    <property type="entry name" value="HTH_LacI"/>
</dbReference>
<dbReference type="InterPro" id="IPR010982">
    <property type="entry name" value="Lambda_DNA-bd_dom_sf"/>
</dbReference>
<dbReference type="SUPFAM" id="SSF47413">
    <property type="entry name" value="lambda repressor-like DNA-binding domains"/>
    <property type="match status" value="1"/>
</dbReference>
<dbReference type="Proteomes" id="UP000318053">
    <property type="component" value="Unassembled WGS sequence"/>
</dbReference>
<dbReference type="Pfam" id="PF00356">
    <property type="entry name" value="LacI"/>
    <property type="match status" value="1"/>
</dbReference>
<dbReference type="Pfam" id="PF13377">
    <property type="entry name" value="Peripla_BP_3"/>
    <property type="match status" value="1"/>
</dbReference>
<organism evidence="5 6">
    <name type="scientific">Allorhodopirellula solitaria</name>
    <dbReference type="NCBI Taxonomy" id="2527987"/>
    <lineage>
        <taxon>Bacteria</taxon>
        <taxon>Pseudomonadati</taxon>
        <taxon>Planctomycetota</taxon>
        <taxon>Planctomycetia</taxon>
        <taxon>Pirellulales</taxon>
        <taxon>Pirellulaceae</taxon>
        <taxon>Allorhodopirellula</taxon>
    </lineage>
</organism>
<gene>
    <name evidence="5" type="primary">degA</name>
    <name evidence="5" type="ORF">CA85_42050</name>
</gene>
<dbReference type="CDD" id="cd06267">
    <property type="entry name" value="PBP1_LacI_sugar_binding-like"/>
    <property type="match status" value="1"/>
</dbReference>
<evidence type="ECO:0000256" key="1">
    <source>
        <dbReference type="ARBA" id="ARBA00023015"/>
    </source>
</evidence>
<dbReference type="PANTHER" id="PTHR30146:SF109">
    <property type="entry name" value="HTH-TYPE TRANSCRIPTIONAL REGULATOR GALS"/>
    <property type="match status" value="1"/>
</dbReference>
<keyword evidence="6" id="KW-1185">Reference proteome</keyword>
<dbReference type="InterPro" id="IPR046335">
    <property type="entry name" value="LacI/GalR-like_sensor"/>
</dbReference>
<dbReference type="Gene3D" id="3.40.50.2300">
    <property type="match status" value="2"/>
</dbReference>
<keyword evidence="2" id="KW-0238">DNA-binding</keyword>